<evidence type="ECO:0000313" key="1">
    <source>
        <dbReference type="EMBL" id="KGJ89153.1"/>
    </source>
</evidence>
<protein>
    <submittedName>
        <fullName evidence="1">Uncharacterized protein</fullName>
    </submittedName>
</protein>
<dbReference type="AlphaFoldDB" id="A0A099KHU8"/>
<dbReference type="OrthoDB" id="9794656at2"/>
<dbReference type="Proteomes" id="UP000029868">
    <property type="component" value="Unassembled WGS sequence"/>
</dbReference>
<organism evidence="1 2">
    <name type="scientific">Colwellia psychrerythraea</name>
    <name type="common">Vibrio psychroerythus</name>
    <dbReference type="NCBI Taxonomy" id="28229"/>
    <lineage>
        <taxon>Bacteria</taxon>
        <taxon>Pseudomonadati</taxon>
        <taxon>Pseudomonadota</taxon>
        <taxon>Gammaproteobacteria</taxon>
        <taxon>Alteromonadales</taxon>
        <taxon>Colwelliaceae</taxon>
        <taxon>Colwellia</taxon>
    </lineage>
</organism>
<dbReference type="Pfam" id="PF19669">
    <property type="entry name" value="DUF6172"/>
    <property type="match status" value="1"/>
</dbReference>
<accession>A0A099KHU8</accession>
<dbReference type="PATRIC" id="fig|28229.3.peg.4125"/>
<dbReference type="RefSeq" id="WP_033084047.1">
    <property type="nucleotide sequence ID" value="NZ_JQEC01000057.1"/>
</dbReference>
<dbReference type="InterPro" id="IPR046170">
    <property type="entry name" value="DUF6172"/>
</dbReference>
<gene>
    <name evidence="1" type="ORF">GAB14E_4149</name>
</gene>
<dbReference type="EMBL" id="JQEC01000057">
    <property type="protein sequence ID" value="KGJ89153.1"/>
    <property type="molecule type" value="Genomic_DNA"/>
</dbReference>
<comment type="caution">
    <text evidence="1">The sequence shown here is derived from an EMBL/GenBank/DDBJ whole genome shotgun (WGS) entry which is preliminary data.</text>
</comment>
<name>A0A099KHU8_COLPS</name>
<evidence type="ECO:0000313" key="2">
    <source>
        <dbReference type="Proteomes" id="UP000029868"/>
    </source>
</evidence>
<sequence length="106" mass="12596">MKKTFELTHEKVKLERRVDAVKHEVKKYLKRERNKKLPAGADYWDFDCQFGNTKEEAEPVQLSDINKRIDQTQVEGLTSFYIEIIAKEGIRTFTPRDEEDIDFDDE</sequence>
<proteinExistence type="predicted"/>
<reference evidence="1 2" key="1">
    <citation type="submission" date="2014-08" db="EMBL/GenBank/DDBJ databases">
        <title>Genomic and Phenotypic Diversity of Colwellia psychrerythraea strains from Disparate Marine Basins.</title>
        <authorList>
            <person name="Techtmann S.M."/>
            <person name="Stelling S.C."/>
            <person name="Utturkar S.M."/>
            <person name="Alshibli N."/>
            <person name="Harris A."/>
            <person name="Brown S.D."/>
            <person name="Hazen T.C."/>
        </authorList>
    </citation>
    <scope>NUCLEOTIDE SEQUENCE [LARGE SCALE GENOMIC DNA]</scope>
    <source>
        <strain evidence="1 2">GAB14E</strain>
    </source>
</reference>